<keyword evidence="2" id="KW-1185">Reference proteome</keyword>
<accession>A0ABC8SF59</accession>
<evidence type="ECO:0000313" key="1">
    <source>
        <dbReference type="EMBL" id="CAK9155809.1"/>
    </source>
</evidence>
<dbReference type="EMBL" id="CAUOFW020002747">
    <property type="protein sequence ID" value="CAK9155809.1"/>
    <property type="molecule type" value="Genomic_DNA"/>
</dbReference>
<sequence>MAQILQTSVTLQQYNPQCRICTFTYTKTKKHFLFSQKSRNDDISFLLHVQLDCPSLDLCTIPHLRTSHKHGQIYTFPNDMDQDTILSPNILQFMCCSSFSRCQRSML</sequence>
<dbReference type="Proteomes" id="UP001642360">
    <property type="component" value="Unassembled WGS sequence"/>
</dbReference>
<evidence type="ECO:0000313" key="2">
    <source>
        <dbReference type="Proteomes" id="UP001642360"/>
    </source>
</evidence>
<organism evidence="1 2">
    <name type="scientific">Ilex paraguariensis</name>
    <name type="common">yerba mate</name>
    <dbReference type="NCBI Taxonomy" id="185542"/>
    <lineage>
        <taxon>Eukaryota</taxon>
        <taxon>Viridiplantae</taxon>
        <taxon>Streptophyta</taxon>
        <taxon>Embryophyta</taxon>
        <taxon>Tracheophyta</taxon>
        <taxon>Spermatophyta</taxon>
        <taxon>Magnoliopsida</taxon>
        <taxon>eudicotyledons</taxon>
        <taxon>Gunneridae</taxon>
        <taxon>Pentapetalae</taxon>
        <taxon>asterids</taxon>
        <taxon>campanulids</taxon>
        <taxon>Aquifoliales</taxon>
        <taxon>Aquifoliaceae</taxon>
        <taxon>Ilex</taxon>
    </lineage>
</organism>
<name>A0ABC8SF59_9AQUA</name>
<proteinExistence type="predicted"/>
<gene>
    <name evidence="1" type="ORF">ILEXP_LOCUS24221</name>
</gene>
<comment type="caution">
    <text evidence="1">The sequence shown here is derived from an EMBL/GenBank/DDBJ whole genome shotgun (WGS) entry which is preliminary data.</text>
</comment>
<reference evidence="1 2" key="1">
    <citation type="submission" date="2024-02" db="EMBL/GenBank/DDBJ databases">
        <authorList>
            <person name="Vignale AGUSTIN F."/>
            <person name="Sosa J E."/>
            <person name="Modenutti C."/>
        </authorList>
    </citation>
    <scope>NUCLEOTIDE SEQUENCE [LARGE SCALE GENOMIC DNA]</scope>
</reference>
<protein>
    <submittedName>
        <fullName evidence="1">Uncharacterized protein</fullName>
    </submittedName>
</protein>
<dbReference type="AlphaFoldDB" id="A0ABC8SF59"/>